<reference evidence="3 4" key="1">
    <citation type="submission" date="2017-04" db="EMBL/GenBank/DDBJ databases">
        <title>Complete genome of Campylobacter concisus ATCC 33237T and draft genomes for an additional eight well characterized C. concisus strains.</title>
        <authorList>
            <person name="Cornelius A.J."/>
            <person name="Miller W.G."/>
            <person name="Lastovica A.J."/>
            <person name="On S.L."/>
            <person name="French N.P."/>
            <person name="Vandenberg O."/>
            <person name="Biggs P.J."/>
        </authorList>
    </citation>
    <scope>NUCLEOTIDE SEQUENCE [LARGE SCALE GENOMIC DNA]</scope>
    <source>
        <strain evidence="3 4">CCUG 19995</strain>
    </source>
</reference>
<comment type="caution">
    <text evidence="3">The sequence shown here is derived from an EMBL/GenBank/DDBJ whole genome shotgun (WGS) entry which is preliminary data.</text>
</comment>
<dbReference type="PROSITE" id="PS51257">
    <property type="entry name" value="PROKAR_LIPOPROTEIN"/>
    <property type="match status" value="1"/>
</dbReference>
<evidence type="ECO:0000313" key="4">
    <source>
        <dbReference type="Proteomes" id="UP000196317"/>
    </source>
</evidence>
<dbReference type="AlphaFoldDB" id="A0A1Y5MTA0"/>
<evidence type="ECO:0008006" key="5">
    <source>
        <dbReference type="Google" id="ProtNLM"/>
    </source>
</evidence>
<dbReference type="Proteomes" id="UP000196317">
    <property type="component" value="Unassembled WGS sequence"/>
</dbReference>
<keyword evidence="1" id="KW-0732">Signal</keyword>
<dbReference type="EMBL" id="NDYN01000010">
    <property type="protein sequence ID" value="OUT06891.1"/>
    <property type="molecule type" value="Genomic_DNA"/>
</dbReference>
<sequence length="77" mass="8903">MKLLSLLSSILFLVGCSAKPEVVTQIEYQEKYMPIRCVNTLPVKPEYDPAKPETFEELMKYFSHVEDLLIQCYKGSK</sequence>
<evidence type="ECO:0000313" key="2">
    <source>
        <dbReference type="EMBL" id="OUT06891.1"/>
    </source>
</evidence>
<organism evidence="3 4">
    <name type="scientific">Campylobacter concisus</name>
    <dbReference type="NCBI Taxonomy" id="199"/>
    <lineage>
        <taxon>Bacteria</taxon>
        <taxon>Pseudomonadati</taxon>
        <taxon>Campylobacterota</taxon>
        <taxon>Epsilonproteobacteria</taxon>
        <taxon>Campylobacterales</taxon>
        <taxon>Campylobacteraceae</taxon>
        <taxon>Campylobacter</taxon>
    </lineage>
</organism>
<dbReference type="EMBL" id="NDYN01000001">
    <property type="protein sequence ID" value="OUT08945.1"/>
    <property type="molecule type" value="Genomic_DNA"/>
</dbReference>
<accession>A0A1Y5MTA0</accession>
<evidence type="ECO:0000256" key="1">
    <source>
        <dbReference type="SAM" id="SignalP"/>
    </source>
</evidence>
<feature type="chain" id="PRO_5011908209" description="Lipoprotein" evidence="1">
    <location>
        <begin position="19"/>
        <end position="77"/>
    </location>
</feature>
<protein>
    <recommendedName>
        <fullName evidence="5">Lipoprotein</fullName>
    </recommendedName>
</protein>
<name>A0A1Y5MTA0_9BACT</name>
<evidence type="ECO:0000313" key="3">
    <source>
        <dbReference type="EMBL" id="OUT08945.1"/>
    </source>
</evidence>
<feature type="signal peptide" evidence="1">
    <location>
        <begin position="1"/>
        <end position="18"/>
    </location>
</feature>
<proteinExistence type="predicted"/>
<gene>
    <name evidence="3" type="ORF">B9N65_00990</name>
    <name evidence="2" type="ORF">B9N65_09935</name>
</gene>